<protein>
    <submittedName>
        <fullName evidence="4">Lantibiotic dehydratase</fullName>
    </submittedName>
</protein>
<dbReference type="EMBL" id="JBHSIY010000006">
    <property type="protein sequence ID" value="MFC4866315.1"/>
    <property type="molecule type" value="Genomic_DNA"/>
</dbReference>
<feature type="compositionally biased region" description="Basic and acidic residues" evidence="1">
    <location>
        <begin position="1"/>
        <end position="10"/>
    </location>
</feature>
<name>A0ABV9SIM2_9ACTN</name>
<dbReference type="RefSeq" id="WP_344139848.1">
    <property type="nucleotide sequence ID" value="NZ_BAAAQI010000001.1"/>
</dbReference>
<feature type="domain" description="Lantibiotic dehydratase N-terminal" evidence="2">
    <location>
        <begin position="51"/>
        <end position="689"/>
    </location>
</feature>
<evidence type="ECO:0000313" key="4">
    <source>
        <dbReference type="EMBL" id="MFC4866315.1"/>
    </source>
</evidence>
<proteinExistence type="predicted"/>
<organism evidence="4 5">
    <name type="scientific">Streptomonospora arabica</name>
    <dbReference type="NCBI Taxonomy" id="412417"/>
    <lineage>
        <taxon>Bacteria</taxon>
        <taxon>Bacillati</taxon>
        <taxon>Actinomycetota</taxon>
        <taxon>Actinomycetes</taxon>
        <taxon>Streptosporangiales</taxon>
        <taxon>Nocardiopsidaceae</taxon>
        <taxon>Streptomonospora</taxon>
    </lineage>
</organism>
<dbReference type="Pfam" id="PF14028">
    <property type="entry name" value="Lant_dehydr_C"/>
    <property type="match status" value="1"/>
</dbReference>
<dbReference type="Proteomes" id="UP001595858">
    <property type="component" value="Unassembled WGS sequence"/>
</dbReference>
<feature type="region of interest" description="Disordered" evidence="1">
    <location>
        <begin position="1"/>
        <end position="36"/>
    </location>
</feature>
<sequence>MVFDVPDYRSRGGAQLRASTDPGGLELPRLGDPADDPEGLGAWLGEVWGREDVRVGLETASPVLCRQVEAVVSGRRRKPRQIVKTAVSVASYLLRWQQRSTPFGEFAGIAAVSVGETAELRWGDHHRRSMRADGAWLSGVITRLEECEPLRQRLSVVSNDTVHARGVRLVVQGAPAGPTDELAAPIEVSVRATRPTVTALEAARSPISYERLHAHLSASFPDASTHQLDGLLQGLLAQNLLISSLWAPMTCTDALGYLCEELQHARAHHLGEIAEEVRELYDLDALLAEPSTAPATSPSRVQRRMTTLNDASSTPLMVDTALDCDLRLPAPVVEEAQQAAAVLSRLSVYPFGAPHWREYHHRFRQRYGPGALVPVTELVADSGLGFPTTYLASAREPSPAERHERDATLLALIQTAMVDQRDEIALADDDLEKLSGADTADLRFASRIEICAQVHASSTAAVNRGDFRLVVTGTPRPASSMAGRFAHLLSDKDAADLAATYETTDAVAAQLSFTPRRCRNANVARTPQLLPVVTSLAEHRSSSETAIGVADLAVTADARRFWLIQRSTGAPIETRTTHALEAGNQTPPLARFLAEIPTARCAVYGPLDLGAAAKLPYLPRIRCRRTILSPARWLLSDSDLSRHDASTAEWEAGLRDWMQRWRAPERVTVVEHEQHLPLDLSHPFHRLLLRRRLTATGRLELREAPTGSDLSWIGRPHEILLPLNLEQPPGKHPRTVLGGPPTMAEAPELPGASPTLRARLQAHPDRFDEILTDRLPDLLGDLGDPRCWWFTRDRDPMHPEFGPDLSIHVRLPCAAEYGTSAARLQAWADSLNRDRLASDLTLETYRPHNGRYGAGAAREAAEQVFAADTRAALAQIPMAAIAGSDPAALAAASMVALVCDLASTPEAGLRWLVSDLPYTPGSVERHQRDQTLELADPYGTYSGLTKRRAGTEVAQAWRQRAETLAAYRAQLVPEREPLRLLPSLLHLHHRRAVNPYPEHEAVVLRLARACALRYTAEVSGS</sequence>
<dbReference type="InterPro" id="IPR023809">
    <property type="entry name" value="Thiopep_bacteriocin_synth_dom"/>
</dbReference>
<accession>A0ABV9SIM2</accession>
<evidence type="ECO:0000313" key="5">
    <source>
        <dbReference type="Proteomes" id="UP001595858"/>
    </source>
</evidence>
<keyword evidence="5" id="KW-1185">Reference proteome</keyword>
<evidence type="ECO:0000256" key="1">
    <source>
        <dbReference type="SAM" id="MobiDB-lite"/>
    </source>
</evidence>
<evidence type="ECO:0000259" key="3">
    <source>
        <dbReference type="Pfam" id="PF14028"/>
    </source>
</evidence>
<reference evidence="5" key="1">
    <citation type="journal article" date="2019" name="Int. J. Syst. Evol. Microbiol.">
        <title>The Global Catalogue of Microorganisms (GCM) 10K type strain sequencing project: providing services to taxonomists for standard genome sequencing and annotation.</title>
        <authorList>
            <consortium name="The Broad Institute Genomics Platform"/>
            <consortium name="The Broad Institute Genome Sequencing Center for Infectious Disease"/>
            <person name="Wu L."/>
            <person name="Ma J."/>
        </authorList>
    </citation>
    <scope>NUCLEOTIDE SEQUENCE [LARGE SCALE GENOMIC DNA]</scope>
    <source>
        <strain evidence="5">CGMCC 4.7304</strain>
    </source>
</reference>
<gene>
    <name evidence="4" type="ORF">ACFPCZ_06705</name>
</gene>
<dbReference type="InterPro" id="IPR006827">
    <property type="entry name" value="Lant_deHydtase_N"/>
</dbReference>
<dbReference type="NCBIfam" id="TIGR03891">
    <property type="entry name" value="thiopep_ocin"/>
    <property type="match status" value="1"/>
</dbReference>
<dbReference type="Pfam" id="PF04738">
    <property type="entry name" value="Lant_dehydr_N"/>
    <property type="match status" value="1"/>
</dbReference>
<feature type="domain" description="Thiopeptide-type bacteriocin biosynthesis" evidence="3">
    <location>
        <begin position="758"/>
        <end position="1009"/>
    </location>
</feature>
<comment type="caution">
    <text evidence="4">The sequence shown here is derived from an EMBL/GenBank/DDBJ whole genome shotgun (WGS) entry which is preliminary data.</text>
</comment>
<evidence type="ECO:0000259" key="2">
    <source>
        <dbReference type="Pfam" id="PF04738"/>
    </source>
</evidence>